<dbReference type="PANTHER" id="PTHR11927:SF9">
    <property type="entry name" value="L-FUCOSYLTRANSFERASE"/>
    <property type="match status" value="1"/>
</dbReference>
<dbReference type="PANTHER" id="PTHR11927">
    <property type="entry name" value="GALACTOSIDE 2-L-FUCOSYLTRANSFERASE"/>
    <property type="match status" value="1"/>
</dbReference>
<name>A0ABN0P1K6_TRELE</name>
<dbReference type="Proteomes" id="UP000016649">
    <property type="component" value="Unassembled WGS sequence"/>
</dbReference>
<keyword evidence="1" id="KW-0328">Glycosyltransferase</keyword>
<comment type="caution">
    <text evidence="3">The sequence shown here is derived from an EMBL/GenBank/DDBJ whole genome shotgun (WGS) entry which is preliminary data.</text>
</comment>
<keyword evidence="2" id="KW-0808">Transferase</keyword>
<dbReference type="CDD" id="cd11301">
    <property type="entry name" value="Fut1_Fut2_like"/>
    <property type="match status" value="1"/>
</dbReference>
<gene>
    <name evidence="3" type="ORF">HMPREF9193_00023</name>
</gene>
<protein>
    <submittedName>
        <fullName evidence="3">Glycosyltransferase, family 11</fullName>
    </submittedName>
</protein>
<dbReference type="RefSeq" id="WP_021685996.1">
    <property type="nucleotide sequence ID" value="NZ_KI260552.1"/>
</dbReference>
<organism evidence="3 4">
    <name type="scientific">Treponema lecithinolyticum ATCC 700332</name>
    <dbReference type="NCBI Taxonomy" id="1321815"/>
    <lineage>
        <taxon>Bacteria</taxon>
        <taxon>Pseudomonadati</taxon>
        <taxon>Spirochaetota</taxon>
        <taxon>Spirochaetia</taxon>
        <taxon>Spirochaetales</taxon>
        <taxon>Treponemataceae</taxon>
        <taxon>Treponema</taxon>
    </lineage>
</organism>
<evidence type="ECO:0000256" key="1">
    <source>
        <dbReference type="ARBA" id="ARBA00022676"/>
    </source>
</evidence>
<proteinExistence type="predicted"/>
<keyword evidence="4" id="KW-1185">Reference proteome</keyword>
<evidence type="ECO:0000313" key="4">
    <source>
        <dbReference type="Proteomes" id="UP000016649"/>
    </source>
</evidence>
<accession>A0ABN0P1K6</accession>
<evidence type="ECO:0000256" key="2">
    <source>
        <dbReference type="ARBA" id="ARBA00022679"/>
    </source>
</evidence>
<evidence type="ECO:0000313" key="3">
    <source>
        <dbReference type="EMBL" id="ERJ94490.1"/>
    </source>
</evidence>
<sequence>MKKTVYIKLFAGLGNQLFQYAYGQYLVQQGYAVRYILNRSPSDLLSVFCVDDSRRSLICAPRGASKKALLFIKKLIAKFVIRDYRTGFYQQAFYSDCFKEEPLGKLGLSFLHEAEYMHTPEYKDIHSCTAVSLHIRGGDYLQEPSYAGVCTAEYYKNAVRYIKRHIPDTVFFIFTNDKQYAQNTLQCLLKTDLKSVRFIFNSVFDGDPGFDLFLMKSCKHHIIANSTFSWWGAFLNNKTDKIVVAPKNWTNNGDEDTINICADNWIRI</sequence>
<dbReference type="EMBL" id="AWVH01000002">
    <property type="protein sequence ID" value="ERJ94490.1"/>
    <property type="molecule type" value="Genomic_DNA"/>
</dbReference>
<dbReference type="Pfam" id="PF01531">
    <property type="entry name" value="Glyco_transf_11"/>
    <property type="match status" value="1"/>
</dbReference>
<dbReference type="InterPro" id="IPR002516">
    <property type="entry name" value="Glyco_trans_11"/>
</dbReference>
<reference evidence="3 4" key="1">
    <citation type="submission" date="2013-08" db="EMBL/GenBank/DDBJ databases">
        <authorList>
            <person name="Weinstock G."/>
            <person name="Sodergren E."/>
            <person name="Wylie T."/>
            <person name="Fulton L."/>
            <person name="Fulton R."/>
            <person name="Fronick C."/>
            <person name="O'Laughlin M."/>
            <person name="Godfrey J."/>
            <person name="Miner T."/>
            <person name="Herter B."/>
            <person name="Appelbaum E."/>
            <person name="Cordes M."/>
            <person name="Lek S."/>
            <person name="Wollam A."/>
            <person name="Pepin K.H."/>
            <person name="Palsikar V.B."/>
            <person name="Mitreva M."/>
            <person name="Wilson R.K."/>
        </authorList>
    </citation>
    <scope>NUCLEOTIDE SEQUENCE [LARGE SCALE GENOMIC DNA]</scope>
    <source>
        <strain evidence="3 4">ATCC 700332</strain>
    </source>
</reference>